<protein>
    <submittedName>
        <fullName evidence="2">Uncharacterized protein</fullName>
    </submittedName>
</protein>
<accession>W9RXH9</accession>
<feature type="signal peptide" evidence="1">
    <location>
        <begin position="1"/>
        <end position="19"/>
    </location>
</feature>
<gene>
    <name evidence="2" type="ORF">L484_002850</name>
</gene>
<reference evidence="3" key="1">
    <citation type="submission" date="2013-01" db="EMBL/GenBank/DDBJ databases">
        <title>Draft Genome Sequence of a Mulberry Tree, Morus notabilis C.K. Schneid.</title>
        <authorList>
            <person name="He N."/>
            <person name="Zhao S."/>
        </authorList>
    </citation>
    <scope>NUCLEOTIDE SEQUENCE</scope>
</reference>
<dbReference type="STRING" id="981085.W9RXH9"/>
<dbReference type="Proteomes" id="UP000030645">
    <property type="component" value="Unassembled WGS sequence"/>
</dbReference>
<proteinExistence type="predicted"/>
<evidence type="ECO:0000256" key="1">
    <source>
        <dbReference type="SAM" id="SignalP"/>
    </source>
</evidence>
<evidence type="ECO:0000313" key="2">
    <source>
        <dbReference type="EMBL" id="EXC01674.1"/>
    </source>
</evidence>
<organism evidence="2 3">
    <name type="scientific">Morus notabilis</name>
    <dbReference type="NCBI Taxonomy" id="981085"/>
    <lineage>
        <taxon>Eukaryota</taxon>
        <taxon>Viridiplantae</taxon>
        <taxon>Streptophyta</taxon>
        <taxon>Embryophyta</taxon>
        <taxon>Tracheophyta</taxon>
        <taxon>Spermatophyta</taxon>
        <taxon>Magnoliopsida</taxon>
        <taxon>eudicotyledons</taxon>
        <taxon>Gunneridae</taxon>
        <taxon>Pentapetalae</taxon>
        <taxon>rosids</taxon>
        <taxon>fabids</taxon>
        <taxon>Rosales</taxon>
        <taxon>Moraceae</taxon>
        <taxon>Moreae</taxon>
        <taxon>Morus</taxon>
    </lineage>
</organism>
<name>W9RXH9_9ROSA</name>
<dbReference type="EMBL" id="KE345335">
    <property type="protein sequence ID" value="EXC01674.1"/>
    <property type="molecule type" value="Genomic_DNA"/>
</dbReference>
<sequence>MLILRFYLLALFLCTASVGYPFGTLAYSSHGKSGALPQYIEFSVSSFPLHLEILRSNSASITTSKGLISRICSAPDADDFFPEKVSTPILDLVESPINLKNLSSKVSHLRPLKTSVLACFTLKSLHLLDSLQVGLCRNWNNWPMKFVPS</sequence>
<evidence type="ECO:0000313" key="3">
    <source>
        <dbReference type="Proteomes" id="UP000030645"/>
    </source>
</evidence>
<keyword evidence="3" id="KW-1185">Reference proteome</keyword>
<feature type="chain" id="PRO_5004931670" evidence="1">
    <location>
        <begin position="20"/>
        <end position="149"/>
    </location>
</feature>
<dbReference type="AlphaFoldDB" id="W9RXH9"/>
<keyword evidence="1" id="KW-0732">Signal</keyword>